<accession>A0A1F7RP61</accession>
<evidence type="ECO:0000313" key="1">
    <source>
        <dbReference type="EMBL" id="OGL43303.1"/>
    </source>
</evidence>
<dbReference type="EMBL" id="MGDD01000281">
    <property type="protein sequence ID" value="OGL43303.1"/>
    <property type="molecule type" value="Genomic_DNA"/>
</dbReference>
<name>A0A1F7RP61_9BACT</name>
<proteinExistence type="predicted"/>
<reference evidence="1 2" key="1">
    <citation type="journal article" date="2016" name="Nat. Commun.">
        <title>Thousands of microbial genomes shed light on interconnected biogeochemical processes in an aquifer system.</title>
        <authorList>
            <person name="Anantharaman K."/>
            <person name="Brown C.T."/>
            <person name="Hug L.A."/>
            <person name="Sharon I."/>
            <person name="Castelle C.J."/>
            <person name="Probst A.J."/>
            <person name="Thomas B.C."/>
            <person name="Singh A."/>
            <person name="Wilkins M.J."/>
            <person name="Karaoz U."/>
            <person name="Brodie E.L."/>
            <person name="Williams K.H."/>
            <person name="Hubbard S.S."/>
            <person name="Banfield J.F."/>
        </authorList>
    </citation>
    <scope>NUCLEOTIDE SEQUENCE [LARGE SCALE GENOMIC DNA]</scope>
</reference>
<gene>
    <name evidence="1" type="ORF">A2161_20465</name>
</gene>
<protein>
    <submittedName>
        <fullName evidence="1">Uncharacterized protein</fullName>
    </submittedName>
</protein>
<evidence type="ECO:0000313" key="2">
    <source>
        <dbReference type="Proteomes" id="UP000179266"/>
    </source>
</evidence>
<dbReference type="AlphaFoldDB" id="A0A1F7RP61"/>
<sequence length="64" mass="7727">MPQTVEEKPVEIQEEIIQEPQMPMPVEEKIPSVETKVDVDKWMKEQAIQRALRDQEKQRKKLRR</sequence>
<dbReference type="Proteomes" id="UP000179266">
    <property type="component" value="Unassembled WGS sequence"/>
</dbReference>
<comment type="caution">
    <text evidence="1">The sequence shown here is derived from an EMBL/GenBank/DDBJ whole genome shotgun (WGS) entry which is preliminary data.</text>
</comment>
<organism evidence="1 2">
    <name type="scientific">Candidatus Schekmanbacteria bacterium RBG_13_48_7</name>
    <dbReference type="NCBI Taxonomy" id="1817878"/>
    <lineage>
        <taxon>Bacteria</taxon>
        <taxon>Candidatus Schekmaniibacteriota</taxon>
    </lineage>
</organism>